<protein>
    <submittedName>
        <fullName evidence="2">Uncharacterized protein</fullName>
    </submittedName>
</protein>
<dbReference type="Proteomes" id="UP000474640">
    <property type="component" value="Unassembled WGS sequence"/>
</dbReference>
<proteinExistence type="predicted"/>
<evidence type="ECO:0000313" key="2">
    <source>
        <dbReference type="EMBL" id="KAF3275922.1"/>
    </source>
</evidence>
<dbReference type="OrthoDB" id="5419987at2759"/>
<gene>
    <name evidence="2" type="ORF">TWF970_006533</name>
</gene>
<organism evidence="2 3">
    <name type="scientific">Orbilia oligospora</name>
    <name type="common">Nematode-trapping fungus</name>
    <name type="synonym">Arthrobotrys oligospora</name>
    <dbReference type="NCBI Taxonomy" id="2813651"/>
    <lineage>
        <taxon>Eukaryota</taxon>
        <taxon>Fungi</taxon>
        <taxon>Dikarya</taxon>
        <taxon>Ascomycota</taxon>
        <taxon>Pezizomycotina</taxon>
        <taxon>Orbiliomycetes</taxon>
        <taxon>Orbiliales</taxon>
        <taxon>Orbiliaceae</taxon>
        <taxon>Orbilia</taxon>
    </lineage>
</organism>
<dbReference type="AlphaFoldDB" id="A0A7C8VCL8"/>
<reference evidence="2 3" key="1">
    <citation type="submission" date="2020-01" db="EMBL/GenBank/DDBJ databases">
        <authorList>
            <person name="Palmer J.M."/>
        </authorList>
    </citation>
    <scope>NUCLEOTIDE SEQUENCE [LARGE SCALE GENOMIC DNA]</scope>
    <source>
        <strain evidence="2 3">TWF970</strain>
    </source>
</reference>
<name>A0A7C8VCL8_ORBOL</name>
<accession>A0A7C8VCL8</accession>
<evidence type="ECO:0000313" key="3">
    <source>
        <dbReference type="Proteomes" id="UP000474640"/>
    </source>
</evidence>
<evidence type="ECO:0000256" key="1">
    <source>
        <dbReference type="SAM" id="MobiDB-lite"/>
    </source>
</evidence>
<sequence>MSAAPNPGGFGPDVDIPIDTAPRIAELKLMLEDPATCQQQIPNILAVLTEYEAGRTSEFIYQDGRPICIRNLDFNKPSWVEVWREYACPPLGFSNSSCESSTWIGLSGHPSTGLFNPHAGFPIAFESSPVSAGDDSNCKWDYQAPGTGGGGAPVEPKWFLAGGAMVSRDHRSDTTSSTEVHSTFGGEPARDFLPRNSPAGLQGDSLRETEDSPCPEPRSSSLMSLALFDC</sequence>
<dbReference type="EMBL" id="JAABOJ010000035">
    <property type="protein sequence ID" value="KAF3275922.1"/>
    <property type="molecule type" value="Genomic_DNA"/>
</dbReference>
<feature type="region of interest" description="Disordered" evidence="1">
    <location>
        <begin position="169"/>
        <end position="220"/>
    </location>
</feature>
<comment type="caution">
    <text evidence="2">The sequence shown here is derived from an EMBL/GenBank/DDBJ whole genome shotgun (WGS) entry which is preliminary data.</text>
</comment>